<dbReference type="SUPFAM" id="SSF57716">
    <property type="entry name" value="Glucocorticoid receptor-like (DNA-binding domain)"/>
    <property type="match status" value="1"/>
</dbReference>
<keyword evidence="4 5" id="KW-0238">DNA-binding</keyword>
<dbReference type="GO" id="GO:0043565">
    <property type="term" value="F:sequence-specific DNA binding"/>
    <property type="evidence" value="ECO:0007669"/>
    <property type="project" value="InterPro"/>
</dbReference>
<evidence type="ECO:0000259" key="6">
    <source>
        <dbReference type="PROSITE" id="PS50950"/>
    </source>
</evidence>
<proteinExistence type="predicted"/>
<dbReference type="PANTHER" id="PTHR46600">
    <property type="entry name" value="THAP DOMAIN-CONTAINING"/>
    <property type="match status" value="1"/>
</dbReference>
<evidence type="ECO:0000256" key="3">
    <source>
        <dbReference type="ARBA" id="ARBA00022833"/>
    </source>
</evidence>
<keyword evidence="3" id="KW-0862">Zinc</keyword>
<feature type="domain" description="THAP-type" evidence="6">
    <location>
        <begin position="1"/>
        <end position="87"/>
    </location>
</feature>
<dbReference type="InterPro" id="IPR026516">
    <property type="entry name" value="THAP1/10"/>
</dbReference>
<dbReference type="Proteomes" id="UP001231518">
    <property type="component" value="Chromosome 5"/>
</dbReference>
<gene>
    <name evidence="7" type="ORF">PYW07_014572</name>
</gene>
<evidence type="ECO:0000256" key="1">
    <source>
        <dbReference type="ARBA" id="ARBA00022723"/>
    </source>
</evidence>
<keyword evidence="2 5" id="KW-0863">Zinc-finger</keyword>
<keyword evidence="8" id="KW-1185">Reference proteome</keyword>
<dbReference type="GO" id="GO:0008270">
    <property type="term" value="F:zinc ion binding"/>
    <property type="evidence" value="ECO:0007669"/>
    <property type="project" value="UniProtKB-KW"/>
</dbReference>
<evidence type="ECO:0000256" key="4">
    <source>
        <dbReference type="ARBA" id="ARBA00023125"/>
    </source>
</evidence>
<evidence type="ECO:0000313" key="8">
    <source>
        <dbReference type="Proteomes" id="UP001231518"/>
    </source>
</evidence>
<dbReference type="AlphaFoldDB" id="A0AAD8E082"/>
<name>A0AAD8E082_MYTSE</name>
<organism evidence="7 8">
    <name type="scientific">Mythimna separata</name>
    <name type="common">Oriental armyworm</name>
    <name type="synonym">Pseudaletia separata</name>
    <dbReference type="NCBI Taxonomy" id="271217"/>
    <lineage>
        <taxon>Eukaryota</taxon>
        <taxon>Metazoa</taxon>
        <taxon>Ecdysozoa</taxon>
        <taxon>Arthropoda</taxon>
        <taxon>Hexapoda</taxon>
        <taxon>Insecta</taxon>
        <taxon>Pterygota</taxon>
        <taxon>Neoptera</taxon>
        <taxon>Endopterygota</taxon>
        <taxon>Lepidoptera</taxon>
        <taxon>Glossata</taxon>
        <taxon>Ditrysia</taxon>
        <taxon>Noctuoidea</taxon>
        <taxon>Noctuidae</taxon>
        <taxon>Noctuinae</taxon>
        <taxon>Hadenini</taxon>
        <taxon>Mythimna</taxon>
    </lineage>
</organism>
<dbReference type="PANTHER" id="PTHR46600:SF11">
    <property type="entry name" value="THAP DOMAIN-CONTAINING PROTEIN 10"/>
    <property type="match status" value="1"/>
</dbReference>
<reference evidence="7" key="1">
    <citation type="submission" date="2023-03" db="EMBL/GenBank/DDBJ databases">
        <title>Chromosome-level genomes of two armyworms, Mythimna separata and Mythimna loreyi, provide insights into the biosynthesis and reception of sex pheromones.</title>
        <authorList>
            <person name="Zhao H."/>
        </authorList>
    </citation>
    <scope>NUCLEOTIDE SEQUENCE</scope>
    <source>
        <strain evidence="7">BeijingLab</strain>
        <tissue evidence="7">Pupa</tissue>
    </source>
</reference>
<evidence type="ECO:0000256" key="2">
    <source>
        <dbReference type="ARBA" id="ARBA00022771"/>
    </source>
</evidence>
<dbReference type="PROSITE" id="PS50950">
    <property type="entry name" value="ZF_THAP"/>
    <property type="match status" value="1"/>
</dbReference>
<dbReference type="SMART" id="SM00980">
    <property type="entry name" value="THAP"/>
    <property type="match status" value="1"/>
</dbReference>
<dbReference type="Pfam" id="PF05485">
    <property type="entry name" value="THAP"/>
    <property type="match status" value="1"/>
</dbReference>
<comment type="caution">
    <text evidence="7">The sequence shown here is derived from an EMBL/GenBank/DDBJ whole genome shotgun (WGS) entry which is preliminary data.</text>
</comment>
<accession>A0AAD8E082</accession>
<keyword evidence="1" id="KW-0479">Metal-binding</keyword>
<evidence type="ECO:0000256" key="5">
    <source>
        <dbReference type="PROSITE-ProRule" id="PRU00309"/>
    </source>
</evidence>
<dbReference type="InterPro" id="IPR006612">
    <property type="entry name" value="THAP_Znf"/>
</dbReference>
<dbReference type="EMBL" id="JARGEI010000003">
    <property type="protein sequence ID" value="KAJ8734021.1"/>
    <property type="molecule type" value="Genomic_DNA"/>
</dbReference>
<protein>
    <recommendedName>
        <fullName evidence="6">THAP-type domain-containing protein</fullName>
    </recommendedName>
</protein>
<evidence type="ECO:0000313" key="7">
    <source>
        <dbReference type="EMBL" id="KAJ8734021.1"/>
    </source>
</evidence>
<sequence>MPSCVMRYCSNYTSKTSKSQGITYHSFPTNELRCIRWVDIVRKQRNEEFWQPTKSSKICSINFKVEDKYLSGKGYTLLKKSALPVLELPRAQSIPGSPNSLTEEKLFIFIYLFIICFIVCYH</sequence>